<evidence type="ECO:0000256" key="5">
    <source>
        <dbReference type="SAM" id="SignalP"/>
    </source>
</evidence>
<feature type="signal peptide" evidence="5">
    <location>
        <begin position="1"/>
        <end position="24"/>
    </location>
</feature>
<keyword evidence="4 5" id="KW-0732">Signal</keyword>
<keyword evidence="3" id="KW-0813">Transport</keyword>
<accession>A0AAN0K781</accession>
<evidence type="ECO:0000313" key="7">
    <source>
        <dbReference type="Proteomes" id="UP001431656"/>
    </source>
</evidence>
<dbReference type="PANTHER" id="PTHR43649:SF31">
    <property type="entry name" value="SN-GLYCEROL-3-PHOSPHATE-BINDING PERIPLASMIC PROTEIN UGPB"/>
    <property type="match status" value="1"/>
</dbReference>
<organism evidence="6 7">
    <name type="scientific">Brooklawnia propionicigenes</name>
    <dbReference type="NCBI Taxonomy" id="3041175"/>
    <lineage>
        <taxon>Bacteria</taxon>
        <taxon>Bacillati</taxon>
        <taxon>Actinomycetota</taxon>
        <taxon>Actinomycetes</taxon>
        <taxon>Propionibacteriales</taxon>
        <taxon>Propionibacteriaceae</taxon>
        <taxon>Brooklawnia</taxon>
    </lineage>
</organism>
<feature type="chain" id="PRO_5042940681" evidence="5">
    <location>
        <begin position="25"/>
        <end position="456"/>
    </location>
</feature>
<reference evidence="6" key="1">
    <citation type="journal article" date="2024" name="Int. J. Syst. Evol. Microbiol.">
        <title>Brooklawnia propionicigenes sp. nov., a facultatively anaerobic, propionate-producing bacterium isolated from a methanogenic reactor treating waste from cattle farms.</title>
        <authorList>
            <person name="Akita Y."/>
            <person name="Ueki A."/>
            <person name="Tonouchi A."/>
            <person name="Sugawara Y."/>
            <person name="Honma S."/>
            <person name="Kaku N."/>
            <person name="Ueki K."/>
        </authorList>
    </citation>
    <scope>NUCLEOTIDE SEQUENCE</scope>
    <source>
        <strain evidence="6">SH051</strain>
    </source>
</reference>
<evidence type="ECO:0000256" key="4">
    <source>
        <dbReference type="ARBA" id="ARBA00022729"/>
    </source>
</evidence>
<dbReference type="PANTHER" id="PTHR43649">
    <property type="entry name" value="ARABINOSE-BINDING PROTEIN-RELATED"/>
    <property type="match status" value="1"/>
</dbReference>
<dbReference type="AlphaFoldDB" id="A0AAN0K781"/>
<dbReference type="RefSeq" id="WP_286264516.1">
    <property type="nucleotide sequence ID" value="NZ_AP028056.1"/>
</dbReference>
<dbReference type="CDD" id="cd13585">
    <property type="entry name" value="PBP2_TMBP_like"/>
    <property type="match status" value="1"/>
</dbReference>
<dbReference type="Proteomes" id="UP001431656">
    <property type="component" value="Chromosome"/>
</dbReference>
<protein>
    <submittedName>
        <fullName evidence="6">Sugar ABC transporter substrate-binding protein</fullName>
    </submittedName>
</protein>
<sequence>MKSRTIRGGIVALSVALATVGLSACGGGTDSDGTTLRYWMWDSAQLPGYRQCASDFEAQNPDIHIQFEQYGWDDYWMQLTASMVAENAPDVFVNHTSRFGSYVSLGQLLDMTPYVEADKYDLTQFEDGLAGQWTSESGDARYGLPKDWDTVALFYNTQMLAEAGFTVDDVWNLEWNPADGGTYEKFLAHMTVDKNGVRGDEPGFDKSQIAVYGLGYNEAGSGYGQVQWAPYALSNGEWRWTDKNPWGRVFNYNDPAFQESIIWWRSLIEKGYMPSLAIASSGVGSLESLKSGAYASLVEGSWNLAGVATTTEIGLFNVFPTPIGPDGVRASVQNGLADSIWGGTEHPDEAWAWVSYMGTSACQDVIASKAVVFPAISSSSTIAAQAFEDLGYDADAFTVHISDGTGVTSPVVDRWAQVEAIMNPAMSSVMSFVTEPSSLTEANNQVNTVMSRDRDD</sequence>
<dbReference type="InterPro" id="IPR050490">
    <property type="entry name" value="Bact_solute-bd_prot1"/>
</dbReference>
<dbReference type="KEGG" id="broo:brsh051_19610"/>
<comment type="similarity">
    <text evidence="2">Belongs to the bacterial solute-binding protein 1 family.</text>
</comment>
<dbReference type="SUPFAM" id="SSF53850">
    <property type="entry name" value="Periplasmic binding protein-like II"/>
    <property type="match status" value="1"/>
</dbReference>
<evidence type="ECO:0000313" key="6">
    <source>
        <dbReference type="EMBL" id="BEH02680.1"/>
    </source>
</evidence>
<dbReference type="PROSITE" id="PS51257">
    <property type="entry name" value="PROKAR_LIPOPROTEIN"/>
    <property type="match status" value="1"/>
</dbReference>
<dbReference type="GO" id="GO:0030313">
    <property type="term" value="C:cell envelope"/>
    <property type="evidence" value="ECO:0007669"/>
    <property type="project" value="UniProtKB-SubCell"/>
</dbReference>
<keyword evidence="7" id="KW-1185">Reference proteome</keyword>
<dbReference type="EMBL" id="AP028056">
    <property type="protein sequence ID" value="BEH02680.1"/>
    <property type="molecule type" value="Genomic_DNA"/>
</dbReference>
<dbReference type="Gene3D" id="3.40.190.10">
    <property type="entry name" value="Periplasmic binding protein-like II"/>
    <property type="match status" value="1"/>
</dbReference>
<proteinExistence type="inferred from homology"/>
<evidence type="ECO:0000256" key="2">
    <source>
        <dbReference type="ARBA" id="ARBA00008520"/>
    </source>
</evidence>
<dbReference type="InterPro" id="IPR006059">
    <property type="entry name" value="SBP"/>
</dbReference>
<gene>
    <name evidence="6" type="ORF">brsh051_19610</name>
</gene>
<comment type="subcellular location">
    <subcellularLocation>
        <location evidence="1">Cell envelope</location>
    </subcellularLocation>
</comment>
<evidence type="ECO:0000256" key="1">
    <source>
        <dbReference type="ARBA" id="ARBA00004196"/>
    </source>
</evidence>
<evidence type="ECO:0000256" key="3">
    <source>
        <dbReference type="ARBA" id="ARBA00022448"/>
    </source>
</evidence>
<name>A0AAN0K781_9ACTN</name>
<dbReference type="Pfam" id="PF13416">
    <property type="entry name" value="SBP_bac_8"/>
    <property type="match status" value="1"/>
</dbReference>